<dbReference type="PaxDb" id="65489-OBART06G04680.1"/>
<dbReference type="Proteomes" id="UP000026960">
    <property type="component" value="Chromosome 6"/>
</dbReference>
<dbReference type="Gramene" id="OBART06G04680.1">
    <property type="protein sequence ID" value="OBART06G04680.1"/>
    <property type="gene ID" value="OBART06G04680"/>
</dbReference>
<feature type="domain" description="YABBY N-terminal" evidence="2">
    <location>
        <begin position="10"/>
        <end position="44"/>
    </location>
</feature>
<reference evidence="3" key="1">
    <citation type="journal article" date="2009" name="Rice">
        <title>De Novo Next Generation Sequencing of Plant Genomes.</title>
        <authorList>
            <person name="Rounsley S."/>
            <person name="Marri P.R."/>
            <person name="Yu Y."/>
            <person name="He R."/>
            <person name="Sisneros N."/>
            <person name="Goicoechea J.L."/>
            <person name="Lee S.J."/>
            <person name="Angelova A."/>
            <person name="Kudrna D."/>
            <person name="Luo M."/>
            <person name="Affourtit J."/>
            <person name="Desany B."/>
            <person name="Knight J."/>
            <person name="Niazi F."/>
            <person name="Egholm M."/>
            <person name="Wing R.A."/>
        </authorList>
    </citation>
    <scope>NUCLEOTIDE SEQUENCE [LARGE SCALE GENOMIC DNA]</scope>
    <source>
        <strain evidence="3">cv. IRGC 105608</strain>
    </source>
</reference>
<dbReference type="AlphaFoldDB" id="A0A0D3GDB2"/>
<proteinExistence type="predicted"/>
<evidence type="ECO:0000259" key="2">
    <source>
        <dbReference type="Pfam" id="PF24868"/>
    </source>
</evidence>
<dbReference type="STRING" id="65489.A0A0D3GDB2"/>
<dbReference type="EnsemblPlants" id="OBART06G04680.1">
    <property type="protein sequence ID" value="OBART06G04680.1"/>
    <property type="gene ID" value="OBART06G04680"/>
</dbReference>
<feature type="region of interest" description="Disordered" evidence="1">
    <location>
        <begin position="178"/>
        <end position="214"/>
    </location>
</feature>
<dbReference type="Pfam" id="PF24868">
    <property type="entry name" value="YABBY_N"/>
    <property type="match status" value="1"/>
</dbReference>
<dbReference type="HOGENOM" id="CLU_1196454_0_0_1"/>
<name>A0A0D3GDB2_9ORYZ</name>
<accession>A0A0D3GDB2</accession>
<evidence type="ECO:0000256" key="1">
    <source>
        <dbReference type="SAM" id="MobiDB-lite"/>
    </source>
</evidence>
<keyword evidence="4" id="KW-1185">Reference proteome</keyword>
<dbReference type="InterPro" id="IPR056776">
    <property type="entry name" value="YABBY_N"/>
</dbReference>
<feature type="region of interest" description="Disordered" evidence="1">
    <location>
        <begin position="129"/>
        <end position="156"/>
    </location>
</feature>
<evidence type="ECO:0000313" key="4">
    <source>
        <dbReference type="Proteomes" id="UP000026960"/>
    </source>
</evidence>
<organism evidence="3">
    <name type="scientific">Oryza barthii</name>
    <dbReference type="NCBI Taxonomy" id="65489"/>
    <lineage>
        <taxon>Eukaryota</taxon>
        <taxon>Viridiplantae</taxon>
        <taxon>Streptophyta</taxon>
        <taxon>Embryophyta</taxon>
        <taxon>Tracheophyta</taxon>
        <taxon>Spermatophyta</taxon>
        <taxon>Magnoliopsida</taxon>
        <taxon>Liliopsida</taxon>
        <taxon>Poales</taxon>
        <taxon>Poaceae</taxon>
        <taxon>BOP clade</taxon>
        <taxon>Oryzoideae</taxon>
        <taxon>Oryzeae</taxon>
        <taxon>Oryzinae</taxon>
        <taxon>Oryza</taxon>
    </lineage>
</organism>
<reference evidence="3" key="2">
    <citation type="submission" date="2015-03" db="UniProtKB">
        <authorList>
            <consortium name="EnsemblPlants"/>
        </authorList>
    </citation>
    <scope>IDENTIFICATION</scope>
</reference>
<evidence type="ECO:0000313" key="3">
    <source>
        <dbReference type="EnsemblPlants" id="OBART06G04680.1"/>
    </source>
</evidence>
<sequence>MACVCWVCGLQVSVPSSSLFKTVTARCGHCSSQFLTVNIRGLLLPTSAAAGGRALPHSLNLAPPANPPHHHSLLDEILTASSPTQLLLEQHGLGGLMASAASCRNNNVCRNNKKTIAFLRWALRPLPSSAPGTSASAPGSPRSWSPSSPVSPRASAHATTSSLVRMAVINFLCVPTRSSDPSAKRGQRKGEKRGKREMTTWHPTMWDPRGSHADSAVTWDKTGVNTRVTGFI</sequence>
<protein>
    <recommendedName>
        <fullName evidence="2">YABBY N-terminal domain-containing protein</fullName>
    </recommendedName>
</protein>